<dbReference type="PANTHER" id="PTHR37610">
    <property type="entry name" value="CCHC-TYPE DOMAIN-CONTAINING PROTEIN"/>
    <property type="match status" value="1"/>
</dbReference>
<dbReference type="Proteomes" id="UP000585474">
    <property type="component" value="Unassembled WGS sequence"/>
</dbReference>
<feature type="region of interest" description="Disordered" evidence="1">
    <location>
        <begin position="1"/>
        <end position="121"/>
    </location>
</feature>
<dbReference type="Pfam" id="PF14244">
    <property type="entry name" value="Retrotran_gag_3"/>
    <property type="match status" value="1"/>
</dbReference>
<accession>A0A7J0H8V3</accession>
<proteinExistence type="predicted"/>
<dbReference type="OrthoDB" id="1706811at2759"/>
<comment type="caution">
    <text evidence="3">The sequence shown here is derived from an EMBL/GenBank/DDBJ whole genome shotgun (WGS) entry which is preliminary data.</text>
</comment>
<feature type="compositionally biased region" description="Pro residues" evidence="1">
    <location>
        <begin position="84"/>
        <end position="93"/>
    </location>
</feature>
<gene>
    <name evidence="3" type="ORF">Acr_28g0001630</name>
</gene>
<organism evidence="3 4">
    <name type="scientific">Actinidia rufa</name>
    <dbReference type="NCBI Taxonomy" id="165716"/>
    <lineage>
        <taxon>Eukaryota</taxon>
        <taxon>Viridiplantae</taxon>
        <taxon>Streptophyta</taxon>
        <taxon>Embryophyta</taxon>
        <taxon>Tracheophyta</taxon>
        <taxon>Spermatophyta</taxon>
        <taxon>Magnoliopsida</taxon>
        <taxon>eudicotyledons</taxon>
        <taxon>Gunneridae</taxon>
        <taxon>Pentapetalae</taxon>
        <taxon>asterids</taxon>
        <taxon>Ericales</taxon>
        <taxon>Actinidiaceae</taxon>
        <taxon>Actinidia</taxon>
    </lineage>
</organism>
<keyword evidence="4" id="KW-1185">Reference proteome</keyword>
<dbReference type="InterPro" id="IPR029472">
    <property type="entry name" value="Copia-like_N"/>
</dbReference>
<protein>
    <recommendedName>
        <fullName evidence="2">Retrotransposon Copia-like N-terminal domain-containing protein</fullName>
    </recommendedName>
</protein>
<dbReference type="AlphaFoldDB" id="A0A7J0H8V3"/>
<dbReference type="PANTHER" id="PTHR37610:SF40">
    <property type="entry name" value="OS01G0909600 PROTEIN"/>
    <property type="match status" value="1"/>
</dbReference>
<evidence type="ECO:0000313" key="4">
    <source>
        <dbReference type="Proteomes" id="UP000585474"/>
    </source>
</evidence>
<sequence length="424" mass="47494">MLAHSPNPKSNSHQRSHHLQPPAQPWTATCAATRQPPASCVAPAQPAATNPASCAASVQPLRNQQPPTQPPAQPLCSPCATRQPQPPTQPPVQPTCAATQPPVQPYAIREPPTQPLPVQSSLSPVQPCSYTQFLFLSLILNRAQRVTSVLLNGKNFHAWSRSFQLYLGGKRKTRWILGKEPKPAESDPKFDEWVSDNCIILGWMFNSMEDRVYHMFMYHDTVHGLWTALTQMYAHARNESRIFELYREVSHASQISLELSVADFFGYLQTRWEELAQYEPLSDFPSDGAVESKRLDRRHTYQFLMGLKSEFETLRTQILNTSPLPSLYEAFAIVDGDERRRRILPSLSLPESSSIVPDQRAFAAASGTHLYCQHCRKPGHLIDRCWVLHPELKQQFSRPRGGGRGVDAVGGEVEALLGLAPLPK</sequence>
<dbReference type="EMBL" id="BJWL01000028">
    <property type="protein sequence ID" value="GFZ19458.1"/>
    <property type="molecule type" value="Genomic_DNA"/>
</dbReference>
<evidence type="ECO:0000259" key="2">
    <source>
        <dbReference type="Pfam" id="PF14244"/>
    </source>
</evidence>
<reference evidence="3 4" key="1">
    <citation type="submission" date="2019-07" db="EMBL/GenBank/DDBJ databases">
        <title>De Novo Assembly of kiwifruit Actinidia rufa.</title>
        <authorList>
            <person name="Sugita-Konishi S."/>
            <person name="Sato K."/>
            <person name="Mori E."/>
            <person name="Abe Y."/>
            <person name="Kisaki G."/>
            <person name="Hamano K."/>
            <person name="Suezawa K."/>
            <person name="Otani M."/>
            <person name="Fukuda T."/>
            <person name="Manabe T."/>
            <person name="Gomi K."/>
            <person name="Tabuchi M."/>
            <person name="Akimitsu K."/>
            <person name="Kataoka I."/>
        </authorList>
    </citation>
    <scope>NUCLEOTIDE SEQUENCE [LARGE SCALE GENOMIC DNA]</scope>
    <source>
        <strain evidence="4">cv. Fuchu</strain>
    </source>
</reference>
<name>A0A7J0H8V3_9ERIC</name>
<evidence type="ECO:0000256" key="1">
    <source>
        <dbReference type="SAM" id="MobiDB-lite"/>
    </source>
</evidence>
<evidence type="ECO:0000313" key="3">
    <source>
        <dbReference type="EMBL" id="GFZ19458.1"/>
    </source>
</evidence>
<feature type="domain" description="Retrotransposon Copia-like N-terminal" evidence="2">
    <location>
        <begin position="146"/>
        <end position="184"/>
    </location>
</feature>